<keyword evidence="3" id="KW-1185">Reference proteome</keyword>
<evidence type="ECO:0000256" key="1">
    <source>
        <dbReference type="SAM" id="Coils"/>
    </source>
</evidence>
<dbReference type="EMBL" id="KX557288">
    <property type="protein sequence ID" value="AON97446.1"/>
    <property type="molecule type" value="Genomic_DNA"/>
</dbReference>
<feature type="coiled-coil region" evidence="1">
    <location>
        <begin position="191"/>
        <end position="239"/>
    </location>
</feature>
<name>A0A1C9EI41_9CAUD</name>
<dbReference type="Gene3D" id="1.10.287.1490">
    <property type="match status" value="1"/>
</dbReference>
<dbReference type="GeneID" id="80018723"/>
<accession>A0A1C9EI41</accession>
<proteinExistence type="predicted"/>
<dbReference type="Proteomes" id="UP000221751">
    <property type="component" value="Segment"/>
</dbReference>
<evidence type="ECO:0000313" key="3">
    <source>
        <dbReference type="Proteomes" id="UP000221751"/>
    </source>
</evidence>
<evidence type="ECO:0000313" key="2">
    <source>
        <dbReference type="EMBL" id="AON97446.1"/>
    </source>
</evidence>
<organism evidence="2 3">
    <name type="scientific">Rhodococcus phage ChewyVIII</name>
    <dbReference type="NCBI Taxonomy" id="1887657"/>
    <lineage>
        <taxon>Viruses</taxon>
        <taxon>Duplodnaviria</taxon>
        <taxon>Heunggongvirae</taxon>
        <taxon>Uroviricota</taxon>
        <taxon>Caudoviricetes</taxon>
        <taxon>Chewyvirus</taxon>
        <taxon>Chewyvirus chewyVIII</taxon>
    </lineage>
</organism>
<dbReference type="KEGG" id="vg:80018723"/>
<reference evidence="3" key="1">
    <citation type="submission" date="2016-07" db="EMBL/GenBank/DDBJ databases">
        <authorList>
            <person name="Florea S."/>
            <person name="Webb J.S."/>
            <person name="Jaromczyk J."/>
            <person name="Schardl C.L."/>
        </authorList>
    </citation>
    <scope>NUCLEOTIDE SEQUENCE [LARGE SCALE GENOMIC DNA]</scope>
</reference>
<dbReference type="RefSeq" id="YP_010754141.1">
    <property type="nucleotide sequence ID" value="NC_073456.1"/>
</dbReference>
<protein>
    <submittedName>
        <fullName evidence="2">Uncharacterized protein</fullName>
    </submittedName>
</protein>
<gene>
    <name evidence="2" type="primary">24</name>
    <name evidence="2" type="ORF">SEA_CHEWYVIII_24</name>
</gene>
<keyword evidence="1" id="KW-0175">Coiled coil</keyword>
<sequence length="338" mass="38091">MREKPYTIDSLIAAQDAAKHYHAFRNGGAIKTRPLTYAERQSFEDAMAGNTKGFSKFVIHTTEEEHGIMAQDTQAAPIPNDGPSMHDLAVEVIQERKQVGLDEYGTLLQTKNGRDFLTDSIEEVADQLVYLLGAREEYREAKAEVKEKDRVIGVLKNDVVDLTNDIRTLRTDLEYTQLAHAQTESCGDKEIDRLNTVIEELKSERNLLRGANGRQAERLREAGKAIRDLRDEASGLREALAARVQEVEDLKSTPVDYQIGVPPEEHAKVKEDLKHTEAAMQNLNVAVGRLNAHIMKCNVNLTSRMNRIRLLEQTIDEANKDKNALFVLKPYDTLAEEK</sequence>